<dbReference type="RefSeq" id="WP_214155319.1">
    <property type="nucleotide sequence ID" value="NZ_JAHBAY010000003.1"/>
</dbReference>
<feature type="transmembrane region" description="Helical" evidence="2">
    <location>
        <begin position="349"/>
        <end position="368"/>
    </location>
</feature>
<feature type="transmembrane region" description="Helical" evidence="2">
    <location>
        <begin position="21"/>
        <end position="43"/>
    </location>
</feature>
<evidence type="ECO:0000313" key="3">
    <source>
        <dbReference type="EMBL" id="MBT0769027.1"/>
    </source>
</evidence>
<feature type="transmembrane region" description="Helical" evidence="2">
    <location>
        <begin position="245"/>
        <end position="263"/>
    </location>
</feature>
<protein>
    <submittedName>
        <fullName evidence="3">YibE/F family protein</fullName>
    </submittedName>
</protein>
<evidence type="ECO:0000256" key="2">
    <source>
        <dbReference type="SAM" id="Phobius"/>
    </source>
</evidence>
<sequence>MGSHHSHGAGGDDFRIGRRALTWLLAVLVPLLAATVAGLVMLWPSGTPTVARQVSAQGEEAEDAYPATVTAASATQCAGTSSDRQADGTIPETTTCASVTATVGSGPDQGASVTVQVPAQVYRAGIGPGDSIQVARYPAETLDGSTAAGADPGALADGTVYAWIDFSRGFPLTVLAIGFAVLVVAVGRLRGLAAMIGLGLSYLAVLKFMLPALRLGENPVLVALAGSIAVMTVVLYLAHGVSAKTTAALLGTVSGLALTALLADWASTAGHLNGLSSEENYTLAQLTGSSDLSGVILCGIIVAGLGVLNDVTITQASAVWEVRAHAPELGFRQLFVSGMRVGRDHLASTVYTIAFAYAGAALPTLILIDLYHQPLTRVLTGGQIAEEIVRTLVGAIGLILAIPLTTAVAAAVVASSPRAELLEDAGGRLGWMTSGSGGGDDRTAPDEFQPGLLRRDRSRRRG</sequence>
<feature type="transmembrane region" description="Helical" evidence="2">
    <location>
        <begin position="219"/>
        <end position="238"/>
    </location>
</feature>
<evidence type="ECO:0000256" key="1">
    <source>
        <dbReference type="SAM" id="MobiDB-lite"/>
    </source>
</evidence>
<dbReference type="PANTHER" id="PTHR41771">
    <property type="entry name" value="MEMBRANE PROTEIN-RELATED"/>
    <property type="match status" value="1"/>
</dbReference>
<proteinExistence type="predicted"/>
<keyword evidence="2" id="KW-1133">Transmembrane helix</keyword>
<accession>A0ABS5TD67</accession>
<feature type="transmembrane region" description="Helical" evidence="2">
    <location>
        <begin position="283"/>
        <end position="308"/>
    </location>
</feature>
<feature type="transmembrane region" description="Helical" evidence="2">
    <location>
        <begin position="388"/>
        <end position="413"/>
    </location>
</feature>
<keyword evidence="4" id="KW-1185">Reference proteome</keyword>
<feature type="region of interest" description="Disordered" evidence="1">
    <location>
        <begin position="433"/>
        <end position="462"/>
    </location>
</feature>
<feature type="transmembrane region" description="Helical" evidence="2">
    <location>
        <begin position="169"/>
        <end position="186"/>
    </location>
</feature>
<dbReference type="EMBL" id="JAHBAY010000003">
    <property type="protein sequence ID" value="MBT0769027.1"/>
    <property type="molecule type" value="Genomic_DNA"/>
</dbReference>
<feature type="transmembrane region" description="Helical" evidence="2">
    <location>
        <begin position="193"/>
        <end position="213"/>
    </location>
</feature>
<dbReference type="Proteomes" id="UP001197247">
    <property type="component" value="Unassembled WGS sequence"/>
</dbReference>
<keyword evidence="2" id="KW-0812">Transmembrane</keyword>
<name>A0ABS5TD67_9ACTN</name>
<comment type="caution">
    <text evidence="3">The sequence shown here is derived from an EMBL/GenBank/DDBJ whole genome shotgun (WGS) entry which is preliminary data.</text>
</comment>
<keyword evidence="2" id="KW-0472">Membrane</keyword>
<gene>
    <name evidence="3" type="ORF">KIH74_08820</name>
</gene>
<organism evidence="3 4">
    <name type="scientific">Kineosporia corallincola</name>
    <dbReference type="NCBI Taxonomy" id="2835133"/>
    <lineage>
        <taxon>Bacteria</taxon>
        <taxon>Bacillati</taxon>
        <taxon>Actinomycetota</taxon>
        <taxon>Actinomycetes</taxon>
        <taxon>Kineosporiales</taxon>
        <taxon>Kineosporiaceae</taxon>
        <taxon>Kineosporia</taxon>
    </lineage>
</organism>
<dbReference type="Pfam" id="PF07907">
    <property type="entry name" value="YibE_F"/>
    <property type="match status" value="1"/>
</dbReference>
<evidence type="ECO:0000313" key="4">
    <source>
        <dbReference type="Proteomes" id="UP001197247"/>
    </source>
</evidence>
<dbReference type="InterPro" id="IPR012507">
    <property type="entry name" value="YibE_F"/>
</dbReference>
<reference evidence="3 4" key="1">
    <citation type="submission" date="2021-05" db="EMBL/GenBank/DDBJ databases">
        <title>Kineosporia and Streptomyces sp. nov. two new marine actinobacteria isolated from Coral.</title>
        <authorList>
            <person name="Buangrab K."/>
            <person name="Sutthacheep M."/>
            <person name="Yeemin T."/>
            <person name="Harunari E."/>
            <person name="Igarashi Y."/>
            <person name="Kanchanasin P."/>
            <person name="Tanasupawat S."/>
            <person name="Phongsopitanun W."/>
        </authorList>
    </citation>
    <scope>NUCLEOTIDE SEQUENCE [LARGE SCALE GENOMIC DNA]</scope>
    <source>
        <strain evidence="3 4">J2-2</strain>
    </source>
</reference>
<dbReference type="PANTHER" id="PTHR41771:SF1">
    <property type="entry name" value="MEMBRANE PROTEIN"/>
    <property type="match status" value="1"/>
</dbReference>